<dbReference type="InterPro" id="IPR037523">
    <property type="entry name" value="VOC_core"/>
</dbReference>
<evidence type="ECO:0000313" key="7">
    <source>
        <dbReference type="EMBL" id="SDQ18261.1"/>
    </source>
</evidence>
<dbReference type="Proteomes" id="UP000199481">
    <property type="component" value="Unassembled WGS sequence"/>
</dbReference>
<keyword evidence="7" id="KW-0456">Lyase</keyword>
<dbReference type="AlphaFoldDB" id="A0A1H0YTL6"/>
<dbReference type="Gene3D" id="3.10.180.10">
    <property type="entry name" value="2,3-Dihydroxybiphenyl 1,2-Dioxygenase, domain 1"/>
    <property type="match status" value="1"/>
</dbReference>
<reference evidence="8" key="1">
    <citation type="submission" date="2016-10" db="EMBL/GenBank/DDBJ databases">
        <authorList>
            <person name="Varghese N."/>
            <person name="Submissions S."/>
        </authorList>
    </citation>
    <scope>NUCLEOTIDE SEQUENCE [LARGE SCALE GENOMIC DNA]</scope>
    <source>
        <strain evidence="8">MPL-11</strain>
    </source>
</reference>
<keyword evidence="8" id="KW-1185">Reference proteome</keyword>
<organism evidence="7 8">
    <name type="scientific">Carnobacterium viridans</name>
    <dbReference type="NCBI Taxonomy" id="174587"/>
    <lineage>
        <taxon>Bacteria</taxon>
        <taxon>Bacillati</taxon>
        <taxon>Bacillota</taxon>
        <taxon>Bacilli</taxon>
        <taxon>Lactobacillales</taxon>
        <taxon>Carnobacteriaceae</taxon>
        <taxon>Carnobacterium</taxon>
    </lineage>
</organism>
<dbReference type="PROSITE" id="PS51819">
    <property type="entry name" value="VOC"/>
    <property type="match status" value="1"/>
</dbReference>
<proteinExistence type="predicted"/>
<dbReference type="Pfam" id="PF00903">
    <property type="entry name" value="Glyoxalase"/>
    <property type="match status" value="1"/>
</dbReference>
<evidence type="ECO:0000256" key="3">
    <source>
        <dbReference type="ARBA" id="ARBA00030892"/>
    </source>
</evidence>
<evidence type="ECO:0000256" key="5">
    <source>
        <dbReference type="ARBA" id="ARBA00033298"/>
    </source>
</evidence>
<sequence length="126" mass="14318">MAKKMLHTCVRVMDLEKSMDFYTTVLGFKEAKRLDFPELKFTLVYLALGGDDYELELTYNYDQEEAYTLGNGYGHIAIGVDDLAATQKEYKASGYEVTDLKALPDNAANFFFITDPDGYKIEVIQN</sequence>
<gene>
    <name evidence="7" type="ORF">SAMN04487752_1136</name>
</gene>
<dbReference type="RefSeq" id="WP_089976000.1">
    <property type="nucleotide sequence ID" value="NZ_CP084916.1"/>
</dbReference>
<dbReference type="GO" id="GO:0019243">
    <property type="term" value="P:methylglyoxal catabolic process to D-lactate via S-lactoyl-glutathione"/>
    <property type="evidence" value="ECO:0007669"/>
    <property type="project" value="TreeGrafter"/>
</dbReference>
<keyword evidence="1" id="KW-0479">Metal-binding</keyword>
<dbReference type="PROSITE" id="PS00934">
    <property type="entry name" value="GLYOXALASE_I_1"/>
    <property type="match status" value="1"/>
</dbReference>
<dbReference type="PANTHER" id="PTHR46036:SF5">
    <property type="entry name" value="LACTOYLGLUTATHIONE LYASE"/>
    <property type="match status" value="1"/>
</dbReference>
<evidence type="ECO:0000259" key="6">
    <source>
        <dbReference type="PROSITE" id="PS51819"/>
    </source>
</evidence>
<name>A0A1H0YTL6_9LACT</name>
<dbReference type="InterPro" id="IPR018146">
    <property type="entry name" value="Glyoxalase_1_CS"/>
</dbReference>
<evidence type="ECO:0000256" key="2">
    <source>
        <dbReference type="ARBA" id="ARBA00030291"/>
    </source>
</evidence>
<evidence type="ECO:0000313" key="8">
    <source>
        <dbReference type="Proteomes" id="UP000199481"/>
    </source>
</evidence>
<dbReference type="GO" id="GO:0005737">
    <property type="term" value="C:cytoplasm"/>
    <property type="evidence" value="ECO:0007669"/>
    <property type="project" value="TreeGrafter"/>
</dbReference>
<dbReference type="UniPathway" id="UPA00619">
    <property type="reaction ID" value="UER00675"/>
</dbReference>
<dbReference type="OrthoDB" id="192739at2"/>
<dbReference type="InterPro" id="IPR004360">
    <property type="entry name" value="Glyas_Fos-R_dOase_dom"/>
</dbReference>
<dbReference type="InterPro" id="IPR029068">
    <property type="entry name" value="Glyas_Bleomycin-R_OHBP_Dase"/>
</dbReference>
<feature type="domain" description="VOC" evidence="6">
    <location>
        <begin position="4"/>
        <end position="126"/>
    </location>
</feature>
<accession>A0A1H0YTL6</accession>
<evidence type="ECO:0000256" key="1">
    <source>
        <dbReference type="ARBA" id="ARBA00022723"/>
    </source>
</evidence>
<dbReference type="SUPFAM" id="SSF54593">
    <property type="entry name" value="Glyoxalase/Bleomycin resistance protein/Dihydroxybiphenyl dioxygenase"/>
    <property type="match status" value="1"/>
</dbReference>
<dbReference type="PANTHER" id="PTHR46036">
    <property type="entry name" value="LACTOYLGLUTATHIONE LYASE"/>
    <property type="match status" value="1"/>
</dbReference>
<protein>
    <recommendedName>
        <fullName evidence="3">Aldoketomutase</fullName>
    </recommendedName>
    <alternativeName>
        <fullName evidence="2">Ketone-aldehyde mutase</fullName>
    </alternativeName>
    <alternativeName>
        <fullName evidence="4">Methylglyoxalase</fullName>
    </alternativeName>
    <alternativeName>
        <fullName evidence="5">S-D-lactoylglutathione methylglyoxal lyase</fullName>
    </alternativeName>
</protein>
<dbReference type="GO" id="GO:0004462">
    <property type="term" value="F:lactoylglutathione lyase activity"/>
    <property type="evidence" value="ECO:0007669"/>
    <property type="project" value="InterPro"/>
</dbReference>
<dbReference type="EMBL" id="FNJW01000008">
    <property type="protein sequence ID" value="SDQ18261.1"/>
    <property type="molecule type" value="Genomic_DNA"/>
</dbReference>
<dbReference type="PROSITE" id="PS00935">
    <property type="entry name" value="GLYOXALASE_I_2"/>
    <property type="match status" value="1"/>
</dbReference>
<evidence type="ECO:0000256" key="4">
    <source>
        <dbReference type="ARBA" id="ARBA00032460"/>
    </source>
</evidence>
<dbReference type="GO" id="GO:0046872">
    <property type="term" value="F:metal ion binding"/>
    <property type="evidence" value="ECO:0007669"/>
    <property type="project" value="UniProtKB-KW"/>
</dbReference>